<dbReference type="Gene3D" id="3.30.70.1820">
    <property type="entry name" value="L1 transposable element, RRM domain"/>
    <property type="match status" value="1"/>
</dbReference>
<gene>
    <name evidence="1" type="ORF">HW555_004943</name>
</gene>
<dbReference type="EMBL" id="JACKWZ010000060">
    <property type="protein sequence ID" value="KAF9418133.1"/>
    <property type="molecule type" value="Genomic_DNA"/>
</dbReference>
<evidence type="ECO:0000313" key="2">
    <source>
        <dbReference type="Proteomes" id="UP000648187"/>
    </source>
</evidence>
<evidence type="ECO:0000313" key="1">
    <source>
        <dbReference type="EMBL" id="KAF9418133.1"/>
    </source>
</evidence>
<keyword evidence="2" id="KW-1185">Reference proteome</keyword>
<reference evidence="1" key="1">
    <citation type="submission" date="2020-08" db="EMBL/GenBank/DDBJ databases">
        <title>Spodoptera exigua strain:BAW_Kor-Di-RS1 Genome sequencing and assembly.</title>
        <authorList>
            <person name="Kim J."/>
            <person name="Nam H.Y."/>
            <person name="Kwon M."/>
            <person name="Choi J.H."/>
            <person name="Cho S.R."/>
            <person name="Kim G.-H."/>
        </authorList>
    </citation>
    <scope>NUCLEOTIDE SEQUENCE</scope>
    <source>
        <strain evidence="1">BAW_Kor-Di-RS1</strain>
        <tissue evidence="1">Whole-body</tissue>
    </source>
</reference>
<proteinExistence type="predicted"/>
<dbReference type="AlphaFoldDB" id="A0A835GL03"/>
<evidence type="ECO:0008006" key="3">
    <source>
        <dbReference type="Google" id="ProtNLM"/>
    </source>
</evidence>
<comment type="caution">
    <text evidence="1">The sequence shown here is derived from an EMBL/GenBank/DDBJ whole genome shotgun (WGS) entry which is preliminary data.</text>
</comment>
<accession>A0A835GL03</accession>
<organism evidence="1 2">
    <name type="scientific">Spodoptera exigua</name>
    <name type="common">Beet armyworm</name>
    <name type="synonym">Noctua fulgens</name>
    <dbReference type="NCBI Taxonomy" id="7107"/>
    <lineage>
        <taxon>Eukaryota</taxon>
        <taxon>Metazoa</taxon>
        <taxon>Ecdysozoa</taxon>
        <taxon>Arthropoda</taxon>
        <taxon>Hexapoda</taxon>
        <taxon>Insecta</taxon>
        <taxon>Pterygota</taxon>
        <taxon>Neoptera</taxon>
        <taxon>Endopterygota</taxon>
        <taxon>Lepidoptera</taxon>
        <taxon>Glossata</taxon>
        <taxon>Ditrysia</taxon>
        <taxon>Noctuoidea</taxon>
        <taxon>Noctuidae</taxon>
        <taxon>Amphipyrinae</taxon>
        <taxon>Spodoptera</taxon>
    </lineage>
</organism>
<dbReference type="Proteomes" id="UP000648187">
    <property type="component" value="Unassembled WGS sequence"/>
</dbReference>
<sequence length="323" mass="36159">MEALHGTLAELRSEFRERMSKFEADLNKTPSVASGGASSGLVQDYAAFKRFTFDALECIQRQMEFFARDLDALEMRGRRKILLFHGVPETTKEITAVVVANVIKDKLSMDTFTTSDIRRCHRVGSLTSKTRPRPILVKMQDMGIRDRVWYSKTKLKGTGITLSEFLTKARHQVFMAARDKFGVSNCWTKQGHIHVLGPDGARHRLLSLSDLRAIGEPATILSGLPRWSRGRSAAPPGEFSEAVKMMNTDLTRIVKWSTAYGLKVNPAKTQVIVVGSPRLRSKITWSHVSPIVFNGTTIPYSDTVKNLGILIDRDFSWGPQLGH</sequence>
<protein>
    <recommendedName>
        <fullName evidence="3">Reverse transcriptase</fullName>
    </recommendedName>
</protein>
<name>A0A835GL03_SPOEX</name>